<organism evidence="4 5">
    <name type="scientific">Pseudomarimonas arenosa</name>
    <dbReference type="NCBI Taxonomy" id="2774145"/>
    <lineage>
        <taxon>Bacteria</taxon>
        <taxon>Pseudomonadati</taxon>
        <taxon>Pseudomonadota</taxon>
        <taxon>Gammaproteobacteria</taxon>
        <taxon>Lysobacterales</taxon>
        <taxon>Lysobacteraceae</taxon>
        <taxon>Pseudomarimonas</taxon>
    </lineage>
</organism>
<proteinExistence type="predicted"/>
<dbReference type="RefSeq" id="WP_192031092.1">
    <property type="nucleotide sequence ID" value="NZ_JACYTR010000059.1"/>
</dbReference>
<evidence type="ECO:0000256" key="1">
    <source>
        <dbReference type="PROSITE-ProRule" id="PRU00325"/>
    </source>
</evidence>
<comment type="caution">
    <text evidence="4">The sequence shown here is derived from an EMBL/GenBank/DDBJ whole genome shotgun (WGS) entry which is preliminary data.</text>
</comment>
<dbReference type="GO" id="GO:0008270">
    <property type="term" value="F:zinc ion binding"/>
    <property type="evidence" value="ECO:0007669"/>
    <property type="project" value="UniProtKB-KW"/>
</dbReference>
<sequence>MSLRAKLHEPLSRFDEAALVAWGNRGLLRRATKDLESDSPSVLEDSDAALRLTFAGHQIHFDAAGPARASCSCPTTGVCQHLLAAVLWLQRSASTSADASPTEADTSGAAVTDNNNAGLHEALSAIPTRSMLQHAGKAGYRWAWHYVQDLDAGREPTISAGINIVIQLRVPNIGFRFMGGSVEQLIADTQIKAIEKYRVAAILAYRLAHGLNIDPPESSTRPKNAELDLGQDHAVAVSAKEAQRESRARLRESTCQLLSECIALGLSHLSPNVQERFSTLAMWAQGADYYRLALLLRRLADHVELLQQRAAGADEHRLLDEIALTHALVCALTANDAQGLAPAHLIGRARNRYDAAGALTLLGLGAQPWRSASGYVGLTLLFWSVDQEVFLTCTDARPENQRFDPIARYRAPGPWSGLGAAEQATGRSLQLIGAQTSSSGRLSSAEGSSATLLPEPPQALPAGLPIIERWSDLHESHRNSRSLLAEPRPNQDWKLLKPNRFGQPRFEAARQTLVWPLEDAAGQVLNLELAYTELNQHAIERIETLPPPQSGATALMARISSTSGQPVAQPLCLIHLPTPRTPLRIDALYFDQAPKQGVMDRARNALRSMSPFARATPTQLNLARLPAPLIDLQRWLQRQSERGLSGAIESKVSAELGTLCQRLAEAGFNAFATAPQPPLASAILRTQYILMQHLPLLGHAASVEAAVEN</sequence>
<dbReference type="PROSITE" id="PS50966">
    <property type="entry name" value="ZF_SWIM"/>
    <property type="match status" value="1"/>
</dbReference>
<accession>A0AAW3ZRH4</accession>
<dbReference type="AlphaFoldDB" id="A0AAW3ZRH4"/>
<keyword evidence="1" id="KW-0862">Zinc</keyword>
<dbReference type="EMBL" id="JACYTR010000059">
    <property type="protein sequence ID" value="MBD8527672.1"/>
    <property type="molecule type" value="Genomic_DNA"/>
</dbReference>
<gene>
    <name evidence="4" type="ORF">IFO71_18150</name>
</gene>
<evidence type="ECO:0000256" key="2">
    <source>
        <dbReference type="SAM" id="MobiDB-lite"/>
    </source>
</evidence>
<name>A0AAW3ZRH4_9GAMM</name>
<reference evidence="4 5" key="1">
    <citation type="submission" date="2020-09" db="EMBL/GenBank/DDBJ databases">
        <title>Pseudoxanthomonas sp. CAU 1598 isolated from sand of Yaerae Beach.</title>
        <authorList>
            <person name="Kim W."/>
        </authorList>
    </citation>
    <scope>NUCLEOTIDE SEQUENCE [LARGE SCALE GENOMIC DNA]</scope>
    <source>
        <strain evidence="4 5">CAU 1598</strain>
    </source>
</reference>
<evidence type="ECO:0000313" key="4">
    <source>
        <dbReference type="EMBL" id="MBD8527672.1"/>
    </source>
</evidence>
<feature type="domain" description="SWIM-type" evidence="3">
    <location>
        <begin position="57"/>
        <end position="90"/>
    </location>
</feature>
<evidence type="ECO:0000259" key="3">
    <source>
        <dbReference type="PROSITE" id="PS50966"/>
    </source>
</evidence>
<keyword evidence="1" id="KW-0479">Metal-binding</keyword>
<dbReference type="InterPro" id="IPR007527">
    <property type="entry name" value="Znf_SWIM"/>
</dbReference>
<dbReference type="Proteomes" id="UP000613768">
    <property type="component" value="Unassembled WGS sequence"/>
</dbReference>
<protein>
    <recommendedName>
        <fullName evidence="3">SWIM-type domain-containing protein</fullName>
    </recommendedName>
</protein>
<evidence type="ECO:0000313" key="5">
    <source>
        <dbReference type="Proteomes" id="UP000613768"/>
    </source>
</evidence>
<keyword evidence="1" id="KW-0863">Zinc-finger</keyword>
<keyword evidence="5" id="KW-1185">Reference proteome</keyword>
<feature type="region of interest" description="Disordered" evidence="2">
    <location>
        <begin position="437"/>
        <end position="457"/>
    </location>
</feature>
<feature type="compositionally biased region" description="Low complexity" evidence="2">
    <location>
        <begin position="437"/>
        <end position="450"/>
    </location>
</feature>